<evidence type="ECO:0000313" key="4">
    <source>
        <dbReference type="Proteomes" id="UP000199129"/>
    </source>
</evidence>
<reference evidence="3 4" key="1">
    <citation type="submission" date="2016-10" db="EMBL/GenBank/DDBJ databases">
        <authorList>
            <person name="de Groot N.N."/>
        </authorList>
    </citation>
    <scope>NUCLEOTIDE SEQUENCE [LARGE SCALE GENOMIC DNA]</scope>
    <source>
        <strain evidence="3 4">BS3265</strain>
    </source>
</reference>
<feature type="compositionally biased region" description="Polar residues" evidence="1">
    <location>
        <begin position="26"/>
        <end position="40"/>
    </location>
</feature>
<name>A0A1H5P020_9PSED</name>
<evidence type="ECO:0000313" key="3">
    <source>
        <dbReference type="EMBL" id="SEF06387.1"/>
    </source>
</evidence>
<keyword evidence="2" id="KW-0732">Signal</keyword>
<protein>
    <recommendedName>
        <fullName evidence="5">Lipoprotein</fullName>
    </recommendedName>
</protein>
<dbReference type="Proteomes" id="UP000199129">
    <property type="component" value="Unassembled WGS sequence"/>
</dbReference>
<dbReference type="RefSeq" id="WP_162843530.1">
    <property type="nucleotide sequence ID" value="NZ_FNUA01000002.1"/>
</dbReference>
<sequence length="50" mass="5487">MKKLYLCLGLCSVFMLHGCFDNADNATKKNTSGTKSSVQMQEGKADESKQ</sequence>
<feature type="signal peptide" evidence="2">
    <location>
        <begin position="1"/>
        <end position="23"/>
    </location>
</feature>
<dbReference type="EMBL" id="FNUA01000002">
    <property type="protein sequence ID" value="SEF06387.1"/>
    <property type="molecule type" value="Genomic_DNA"/>
</dbReference>
<evidence type="ECO:0008006" key="5">
    <source>
        <dbReference type="Google" id="ProtNLM"/>
    </source>
</evidence>
<gene>
    <name evidence="3" type="ORF">SAMN04490198_4926</name>
</gene>
<accession>A0A1H5P020</accession>
<evidence type="ECO:0000256" key="1">
    <source>
        <dbReference type="SAM" id="MobiDB-lite"/>
    </source>
</evidence>
<feature type="chain" id="PRO_5011691302" description="Lipoprotein" evidence="2">
    <location>
        <begin position="24"/>
        <end position="50"/>
    </location>
</feature>
<evidence type="ECO:0000256" key="2">
    <source>
        <dbReference type="SAM" id="SignalP"/>
    </source>
</evidence>
<dbReference type="AlphaFoldDB" id="A0A1H5P020"/>
<organism evidence="3 4">
    <name type="scientific">Pseudomonas palleroniana</name>
    <dbReference type="NCBI Taxonomy" id="191390"/>
    <lineage>
        <taxon>Bacteria</taxon>
        <taxon>Pseudomonadati</taxon>
        <taxon>Pseudomonadota</taxon>
        <taxon>Gammaproteobacteria</taxon>
        <taxon>Pseudomonadales</taxon>
        <taxon>Pseudomonadaceae</taxon>
        <taxon>Pseudomonas</taxon>
    </lineage>
</organism>
<proteinExistence type="predicted"/>
<feature type="region of interest" description="Disordered" evidence="1">
    <location>
        <begin position="26"/>
        <end position="50"/>
    </location>
</feature>